<gene>
    <name evidence="5" type="primary">GST</name>
</gene>
<feature type="domain" description="GST N-terminal" evidence="3">
    <location>
        <begin position="32"/>
        <end position="116"/>
    </location>
</feature>
<dbReference type="EMBL" id="HQ444265">
    <property type="protein sequence ID" value="ADR30774.1"/>
    <property type="molecule type" value="mRNA"/>
</dbReference>
<dbReference type="InterPro" id="IPR004045">
    <property type="entry name" value="Glutathione_S-Trfase_N"/>
</dbReference>
<keyword evidence="5" id="KW-0808">Transferase</keyword>
<evidence type="ECO:0000313" key="5">
    <source>
        <dbReference type="EMBL" id="ADR30774.1"/>
    </source>
</evidence>
<dbReference type="InterPro" id="IPR010987">
    <property type="entry name" value="Glutathione-S-Trfase_C-like"/>
</dbReference>
<dbReference type="Pfam" id="PF02798">
    <property type="entry name" value="GST_N"/>
    <property type="match status" value="1"/>
</dbReference>
<comment type="similarity">
    <text evidence="1">Belongs to the GST superfamily.</text>
</comment>
<protein>
    <submittedName>
        <fullName evidence="5">Glutathione S-transferase</fullName>
    </submittedName>
</protein>
<evidence type="ECO:0000256" key="1">
    <source>
        <dbReference type="ARBA" id="ARBA00007409"/>
    </source>
</evidence>
<organism evidence="5">
    <name type="scientific">Chlamydomonas sp. ICE-L</name>
    <dbReference type="NCBI Taxonomy" id="309537"/>
    <lineage>
        <taxon>Eukaryota</taxon>
        <taxon>Viridiplantae</taxon>
        <taxon>Chlorophyta</taxon>
        <taxon>core chlorophytes</taxon>
        <taxon>Chlorophyceae</taxon>
        <taxon>CS clade</taxon>
        <taxon>Chlamydomonadales</taxon>
        <taxon>Chlamydomonadaceae</taxon>
        <taxon>Chlamydomonas</taxon>
    </lineage>
</organism>
<proteinExistence type="evidence at transcript level"/>
<dbReference type="PANTHER" id="PTHR44051">
    <property type="entry name" value="GLUTATHIONE S-TRANSFERASE-RELATED"/>
    <property type="match status" value="1"/>
</dbReference>
<evidence type="ECO:0000259" key="3">
    <source>
        <dbReference type="PROSITE" id="PS50404"/>
    </source>
</evidence>
<dbReference type="InterPro" id="IPR004046">
    <property type="entry name" value="GST_C"/>
</dbReference>
<evidence type="ECO:0000256" key="2">
    <source>
        <dbReference type="SAM" id="MobiDB-lite"/>
    </source>
</evidence>
<feature type="region of interest" description="Disordered" evidence="2">
    <location>
        <begin position="1"/>
        <end position="26"/>
    </location>
</feature>
<dbReference type="PROSITE" id="PS50405">
    <property type="entry name" value="GST_CTER"/>
    <property type="match status" value="1"/>
</dbReference>
<evidence type="ECO:0000259" key="4">
    <source>
        <dbReference type="PROSITE" id="PS50405"/>
    </source>
</evidence>
<dbReference type="GO" id="GO:0016740">
    <property type="term" value="F:transferase activity"/>
    <property type="evidence" value="ECO:0007669"/>
    <property type="project" value="UniProtKB-KW"/>
</dbReference>
<dbReference type="Gene3D" id="1.20.1050.10">
    <property type="match status" value="1"/>
</dbReference>
<dbReference type="SFLD" id="SFLDG00358">
    <property type="entry name" value="Main_(cytGST)"/>
    <property type="match status" value="1"/>
</dbReference>
<dbReference type="InterPro" id="IPR040079">
    <property type="entry name" value="Glutathione_S-Trfase"/>
</dbReference>
<name>E5LFX3_9CHLO</name>
<dbReference type="PROSITE" id="PS50404">
    <property type="entry name" value="GST_NTER"/>
    <property type="match status" value="1"/>
</dbReference>
<dbReference type="PANTHER" id="PTHR44051:SF8">
    <property type="entry name" value="GLUTATHIONE S-TRANSFERASE GSTA"/>
    <property type="match status" value="1"/>
</dbReference>
<reference evidence="5" key="1">
    <citation type="submission" date="2010-10" db="EMBL/GenBank/DDBJ databases">
        <title>Cloning and expression analysis of GPx and GST gene in Chlamydomonas sp. ICE-L from Antarctica.</title>
        <authorList>
            <person name="Wang J."/>
            <person name="Ding Y."/>
            <person name="Wu Z."/>
            <person name="Jian J."/>
            <person name="Lu Y."/>
        </authorList>
    </citation>
    <scope>NUCLEOTIDE SEQUENCE</scope>
    <source>
        <strain evidence="5">ICE-L</strain>
    </source>
</reference>
<dbReference type="Pfam" id="PF14497">
    <property type="entry name" value="GST_C_3"/>
    <property type="match status" value="1"/>
</dbReference>
<sequence>MRAALRAQPTRQVCPASARPSAPSTGRNECCDAMKLYSNPTSKGKIIEWYIQKLGEKAVAEVEVVNLNMKEKEHKADWFLQVNPFGKVPTLSDGDLNLFESGAILMYLADKYGHCPDAASRGIAAKWTLFGNSTLVNSMFVEQFRETQMPATLGTLDAYPSTREYLEGDFSVSDVAVGAYLLYVPALLPQLDLSPYPNVLAYMARLAARPACAATLASRAT</sequence>
<dbReference type="AlphaFoldDB" id="E5LFX3"/>
<feature type="domain" description="GST C-terminal" evidence="4">
    <location>
        <begin position="97"/>
        <end position="221"/>
    </location>
</feature>
<dbReference type="SUPFAM" id="SSF52833">
    <property type="entry name" value="Thioredoxin-like"/>
    <property type="match status" value="1"/>
</dbReference>
<dbReference type="CDD" id="cd03046">
    <property type="entry name" value="GST_N_GTT1_like"/>
    <property type="match status" value="1"/>
</dbReference>
<accession>E5LFX3</accession>
<dbReference type="SUPFAM" id="SSF47616">
    <property type="entry name" value="GST C-terminal domain-like"/>
    <property type="match status" value="1"/>
</dbReference>
<dbReference type="InterPro" id="IPR036249">
    <property type="entry name" value="Thioredoxin-like_sf"/>
</dbReference>
<dbReference type="InterPro" id="IPR036282">
    <property type="entry name" value="Glutathione-S-Trfase_C_sf"/>
</dbReference>
<dbReference type="SFLD" id="SFLDS00019">
    <property type="entry name" value="Glutathione_Transferase_(cytos"/>
    <property type="match status" value="1"/>
</dbReference>
<dbReference type="Gene3D" id="3.40.30.10">
    <property type="entry name" value="Glutaredoxin"/>
    <property type="match status" value="1"/>
</dbReference>